<keyword evidence="2" id="KW-1185">Reference proteome</keyword>
<dbReference type="EMBL" id="CM047942">
    <property type="protein sequence ID" value="KAI9901273.1"/>
    <property type="molecule type" value="Genomic_DNA"/>
</dbReference>
<evidence type="ECO:0000313" key="1">
    <source>
        <dbReference type="EMBL" id="KAI9901273.1"/>
    </source>
</evidence>
<evidence type="ECO:0000313" key="2">
    <source>
        <dbReference type="Proteomes" id="UP001163324"/>
    </source>
</evidence>
<gene>
    <name evidence="1" type="ORF">N3K66_003090</name>
</gene>
<proteinExistence type="predicted"/>
<organism evidence="1 2">
    <name type="scientific">Trichothecium roseum</name>
    <dbReference type="NCBI Taxonomy" id="47278"/>
    <lineage>
        <taxon>Eukaryota</taxon>
        <taxon>Fungi</taxon>
        <taxon>Dikarya</taxon>
        <taxon>Ascomycota</taxon>
        <taxon>Pezizomycotina</taxon>
        <taxon>Sordariomycetes</taxon>
        <taxon>Hypocreomycetidae</taxon>
        <taxon>Hypocreales</taxon>
        <taxon>Hypocreales incertae sedis</taxon>
        <taxon>Trichothecium</taxon>
    </lineage>
</organism>
<sequence length="362" mass="40369">MPPSRSKPRPSDVAADTKRNFIPMVKAQYGEIFPPFSWLYRQPSNLPIQRKTPSVRPPQFIFEAADPVTRAITYGHAESQTSEGAGGPRIRLPFICAANERRPGGDWETACSGYEERLCRRSNLSATLATPWPESGLGSYYPLPSDGVVLSEHVVVCRGAHDRYEKLDSWFDLPVVSVPPTRWPKLKEFGTKYSFSQERDMIKDQIRGALRICLYNNYDRVVIGDFSLGNNHRNPPQEMAEMWRDIFLFDPEIRGQFAYVVFAFDDPHQSTSQLILSELLKKELRSSDGGGGGGGSSSGRSKHASSSSSSSASSAETVSYLQHQLTVCPTDMNIFLATFDSDEITRVLSQPDPRYALGMITT</sequence>
<name>A0ACC0V4Y8_9HYPO</name>
<reference evidence="1" key="1">
    <citation type="submission" date="2022-10" db="EMBL/GenBank/DDBJ databases">
        <title>Complete Genome of Trichothecium roseum strain YXFP-22015, a Plant Pathogen Isolated from Citrus.</title>
        <authorList>
            <person name="Wang Y."/>
            <person name="Zhu L."/>
        </authorList>
    </citation>
    <scope>NUCLEOTIDE SEQUENCE</scope>
    <source>
        <strain evidence="1">YXFP-22015</strain>
    </source>
</reference>
<comment type="caution">
    <text evidence="1">The sequence shown here is derived from an EMBL/GenBank/DDBJ whole genome shotgun (WGS) entry which is preliminary data.</text>
</comment>
<dbReference type="Proteomes" id="UP001163324">
    <property type="component" value="Chromosome 3"/>
</dbReference>
<accession>A0ACC0V4Y8</accession>
<protein>
    <submittedName>
        <fullName evidence="1">Uncharacterized protein</fullName>
    </submittedName>
</protein>